<keyword evidence="13 20" id="KW-0418">Kinase</keyword>
<evidence type="ECO:0000256" key="17">
    <source>
        <dbReference type="ARBA" id="ARBA00030571"/>
    </source>
</evidence>
<evidence type="ECO:0000256" key="11">
    <source>
        <dbReference type="ARBA" id="ARBA00022679"/>
    </source>
</evidence>
<protein>
    <recommendedName>
        <fullName evidence="16">Adenosylcobinamide kinase</fullName>
        <ecNumber evidence="8">2.7.1.156</ecNumber>
        <ecNumber evidence="9">2.7.7.62</ecNumber>
    </recommendedName>
    <alternativeName>
        <fullName evidence="17">Adenosylcobinamide-phosphate guanylyltransferase</fullName>
    </alternativeName>
</protein>
<reference evidence="20" key="1">
    <citation type="submission" date="2017-07" db="EMBL/GenBank/DDBJ databases">
        <title>The cable genome - Insights into the physiology and evolution of filamentous bacteria capable of sulfide oxidation via long distance electron transfer.</title>
        <authorList>
            <person name="Thorup C."/>
            <person name="Bjerg J.T."/>
            <person name="Schreiber L."/>
            <person name="Nielsen L.P."/>
            <person name="Kjeldsen K.U."/>
            <person name="Boesen T."/>
            <person name="Boggild A."/>
            <person name="Meysman F."/>
            <person name="Geelhoed J."/>
            <person name="Schramm A."/>
        </authorList>
    </citation>
    <scope>NUCLEOTIDE SEQUENCE [LARGE SCALE GENOMIC DNA]</scope>
    <source>
        <strain evidence="20">GS</strain>
    </source>
</reference>
<sequence>MTALTLITGGSRSGKSAFAQQMAERIHAPRLFLATCPHIDPEMDGRILRHQRDRQGKGWQTIEEPLRLADVLRCRPADEIVLVDCLTLWIGNLMHEAEQQGHEMSEDQIAAFAEELCRAACERRQRQGRVILVSNEVGLGIVPDNPASRRFRDLTGRCNQVVAAAADEVFLVCCGIPMQFK</sequence>
<dbReference type="EC" id="2.7.7.62" evidence="9"/>
<gene>
    <name evidence="20" type="ORF">CDV28_1261</name>
</gene>
<evidence type="ECO:0000256" key="12">
    <source>
        <dbReference type="ARBA" id="ARBA00022741"/>
    </source>
</evidence>
<evidence type="ECO:0000256" key="7">
    <source>
        <dbReference type="ARBA" id="ARBA00007490"/>
    </source>
</evidence>
<evidence type="ECO:0000256" key="6">
    <source>
        <dbReference type="ARBA" id="ARBA00005159"/>
    </source>
</evidence>
<evidence type="ECO:0000256" key="9">
    <source>
        <dbReference type="ARBA" id="ARBA00012523"/>
    </source>
</evidence>
<dbReference type="GO" id="GO:0008820">
    <property type="term" value="F:cobinamide phosphate guanylyltransferase activity"/>
    <property type="evidence" value="ECO:0007669"/>
    <property type="project" value="UniProtKB-EC"/>
</dbReference>
<dbReference type="GO" id="GO:0005525">
    <property type="term" value="F:GTP binding"/>
    <property type="evidence" value="ECO:0007669"/>
    <property type="project" value="UniProtKB-KW"/>
</dbReference>
<evidence type="ECO:0000256" key="13">
    <source>
        <dbReference type="ARBA" id="ARBA00022777"/>
    </source>
</evidence>
<dbReference type="InterPro" id="IPR027417">
    <property type="entry name" value="P-loop_NTPase"/>
</dbReference>
<keyword evidence="21" id="KW-1185">Reference proteome</keyword>
<dbReference type="GO" id="GO:0005524">
    <property type="term" value="F:ATP binding"/>
    <property type="evidence" value="ECO:0007669"/>
    <property type="project" value="UniProtKB-KW"/>
</dbReference>
<dbReference type="EMBL" id="NQJD01000026">
    <property type="protein sequence ID" value="TAA74441.1"/>
    <property type="molecule type" value="Genomic_DNA"/>
</dbReference>
<comment type="similarity">
    <text evidence="7">Belongs to the CobU/CobP family.</text>
</comment>
<feature type="active site" description="GMP-histidine intermediate" evidence="18">
    <location>
        <position position="50"/>
    </location>
</feature>
<dbReference type="PIRSF" id="PIRSF006135">
    <property type="entry name" value="CobU"/>
    <property type="match status" value="1"/>
</dbReference>
<dbReference type="Pfam" id="PF02283">
    <property type="entry name" value="CobU"/>
    <property type="match status" value="1"/>
</dbReference>
<evidence type="ECO:0000256" key="2">
    <source>
        <dbReference type="ARBA" id="ARBA00000711"/>
    </source>
</evidence>
<evidence type="ECO:0000313" key="20">
    <source>
        <dbReference type="EMBL" id="TAA74441.1"/>
    </source>
</evidence>
<dbReference type="AlphaFoldDB" id="A0A521G0Q0"/>
<dbReference type="PANTHER" id="PTHR34848:SF1">
    <property type="entry name" value="BIFUNCTIONAL ADENOSYLCOBALAMIN BIOSYNTHESIS PROTEIN COBU"/>
    <property type="match status" value="1"/>
</dbReference>
<dbReference type="CDD" id="cd00544">
    <property type="entry name" value="CobU"/>
    <property type="match status" value="1"/>
</dbReference>
<evidence type="ECO:0000256" key="10">
    <source>
        <dbReference type="ARBA" id="ARBA00022573"/>
    </source>
</evidence>
<organism evidence="20 21">
    <name type="scientific">Candidatus Electronema aureum</name>
    <dbReference type="NCBI Taxonomy" id="2005002"/>
    <lineage>
        <taxon>Bacteria</taxon>
        <taxon>Pseudomonadati</taxon>
        <taxon>Thermodesulfobacteriota</taxon>
        <taxon>Desulfobulbia</taxon>
        <taxon>Desulfobulbales</taxon>
        <taxon>Desulfobulbaceae</taxon>
        <taxon>Candidatus Electronema</taxon>
    </lineage>
</organism>
<keyword evidence="12 19" id="KW-0547">Nucleotide-binding</keyword>
<dbReference type="SUPFAM" id="SSF52540">
    <property type="entry name" value="P-loop containing nucleoside triphosphate hydrolases"/>
    <property type="match status" value="1"/>
</dbReference>
<dbReference type="UniPathway" id="UPA00148">
    <property type="reaction ID" value="UER00236"/>
</dbReference>
<feature type="binding site" evidence="19">
    <location>
        <position position="63"/>
    </location>
    <ligand>
        <name>GTP</name>
        <dbReference type="ChEBI" id="CHEBI:37565"/>
    </ligand>
</feature>
<evidence type="ECO:0000256" key="5">
    <source>
        <dbReference type="ARBA" id="ARBA00004692"/>
    </source>
</evidence>
<evidence type="ECO:0000256" key="14">
    <source>
        <dbReference type="ARBA" id="ARBA00022840"/>
    </source>
</evidence>
<evidence type="ECO:0000256" key="3">
    <source>
        <dbReference type="ARBA" id="ARBA00001522"/>
    </source>
</evidence>
<keyword evidence="15 19" id="KW-0342">GTP-binding</keyword>
<comment type="catalytic activity">
    <reaction evidence="2">
        <text>adenosylcob(III)inamide phosphate + GTP + H(+) = adenosylcob(III)inamide-GDP + diphosphate</text>
        <dbReference type="Rhea" id="RHEA:22712"/>
        <dbReference type="ChEBI" id="CHEBI:15378"/>
        <dbReference type="ChEBI" id="CHEBI:33019"/>
        <dbReference type="ChEBI" id="CHEBI:37565"/>
        <dbReference type="ChEBI" id="CHEBI:58502"/>
        <dbReference type="ChEBI" id="CHEBI:60487"/>
        <dbReference type="EC" id="2.7.7.62"/>
    </reaction>
</comment>
<comment type="function">
    <text evidence="4">Catalyzes ATP-dependent phosphorylation of adenosylcobinamide and addition of GMP to adenosylcobinamide phosphate.</text>
</comment>
<dbReference type="Proteomes" id="UP000316238">
    <property type="component" value="Unassembled WGS sequence"/>
</dbReference>
<comment type="pathway">
    <text evidence="5">Cofactor biosynthesis; adenosylcobalamin biosynthesis; adenosylcobalamin from cob(II)yrinate a,c-diamide: step 6/7.</text>
</comment>
<comment type="catalytic activity">
    <reaction evidence="3">
        <text>adenosylcob(III)inamide + GTP = adenosylcob(III)inamide phosphate + GDP + H(+)</text>
        <dbReference type="Rhea" id="RHEA:15765"/>
        <dbReference type="ChEBI" id="CHEBI:2480"/>
        <dbReference type="ChEBI" id="CHEBI:15378"/>
        <dbReference type="ChEBI" id="CHEBI:37565"/>
        <dbReference type="ChEBI" id="CHEBI:58189"/>
        <dbReference type="ChEBI" id="CHEBI:58502"/>
        <dbReference type="EC" id="2.7.1.156"/>
    </reaction>
</comment>
<feature type="binding site" evidence="19">
    <location>
        <begin position="9"/>
        <end position="16"/>
    </location>
    <ligand>
        <name>GTP</name>
        <dbReference type="ChEBI" id="CHEBI:37565"/>
    </ligand>
</feature>
<evidence type="ECO:0000256" key="18">
    <source>
        <dbReference type="PIRSR" id="PIRSR006135-1"/>
    </source>
</evidence>
<comment type="catalytic activity">
    <reaction evidence="1">
        <text>adenosylcob(III)inamide + ATP = adenosylcob(III)inamide phosphate + ADP + H(+)</text>
        <dbReference type="Rhea" id="RHEA:15769"/>
        <dbReference type="ChEBI" id="CHEBI:2480"/>
        <dbReference type="ChEBI" id="CHEBI:15378"/>
        <dbReference type="ChEBI" id="CHEBI:30616"/>
        <dbReference type="ChEBI" id="CHEBI:58502"/>
        <dbReference type="ChEBI" id="CHEBI:456216"/>
        <dbReference type="EC" id="2.7.1.156"/>
    </reaction>
</comment>
<evidence type="ECO:0000256" key="4">
    <source>
        <dbReference type="ARBA" id="ARBA00003889"/>
    </source>
</evidence>
<evidence type="ECO:0000256" key="15">
    <source>
        <dbReference type="ARBA" id="ARBA00023134"/>
    </source>
</evidence>
<keyword evidence="20" id="KW-0548">Nucleotidyltransferase</keyword>
<dbReference type="Gene3D" id="3.40.50.300">
    <property type="entry name" value="P-loop containing nucleotide triphosphate hydrolases"/>
    <property type="match status" value="1"/>
</dbReference>
<evidence type="ECO:0000313" key="21">
    <source>
        <dbReference type="Proteomes" id="UP000316238"/>
    </source>
</evidence>
<evidence type="ECO:0000256" key="8">
    <source>
        <dbReference type="ARBA" id="ARBA00012016"/>
    </source>
</evidence>
<evidence type="ECO:0000256" key="1">
    <source>
        <dbReference type="ARBA" id="ARBA00000312"/>
    </source>
</evidence>
<dbReference type="PANTHER" id="PTHR34848">
    <property type="match status" value="1"/>
</dbReference>
<evidence type="ECO:0000256" key="19">
    <source>
        <dbReference type="PIRSR" id="PIRSR006135-2"/>
    </source>
</evidence>
<proteinExistence type="inferred from homology"/>
<feature type="binding site" evidence="19">
    <location>
        <position position="84"/>
    </location>
    <ligand>
        <name>GTP</name>
        <dbReference type="ChEBI" id="CHEBI:37565"/>
    </ligand>
</feature>
<comment type="pathway">
    <text evidence="6">Cofactor biosynthesis; adenosylcobalamin biosynthesis; adenosylcobalamin from cob(II)yrinate a,c-diamide: step 5/7.</text>
</comment>
<accession>A0A521G0Q0</accession>
<keyword evidence="10" id="KW-0169">Cobalamin biosynthesis</keyword>
<keyword evidence="14" id="KW-0067">ATP-binding</keyword>
<evidence type="ECO:0000256" key="16">
    <source>
        <dbReference type="ARBA" id="ARBA00029570"/>
    </source>
</evidence>
<dbReference type="GO" id="GO:0009236">
    <property type="term" value="P:cobalamin biosynthetic process"/>
    <property type="evidence" value="ECO:0007669"/>
    <property type="project" value="UniProtKB-UniPathway"/>
</dbReference>
<comment type="caution">
    <text evidence="20">The sequence shown here is derived from an EMBL/GenBank/DDBJ whole genome shotgun (WGS) entry which is preliminary data.</text>
</comment>
<name>A0A521G0Q0_9BACT</name>
<keyword evidence="11 20" id="KW-0808">Transferase</keyword>
<dbReference type="EC" id="2.7.1.156" evidence="8"/>
<dbReference type="InterPro" id="IPR003203">
    <property type="entry name" value="CobU/CobP"/>
</dbReference>
<dbReference type="NCBIfam" id="NF004469">
    <property type="entry name" value="PRK05800.1"/>
    <property type="match status" value="1"/>
</dbReference>
<dbReference type="GO" id="GO:0043752">
    <property type="term" value="F:adenosylcobinamide kinase activity"/>
    <property type="evidence" value="ECO:0007669"/>
    <property type="project" value="UniProtKB-EC"/>
</dbReference>